<sequence length="70" mass="7555">MDTTTQTVPNDMLQDSVSNYVGEHGSWDWSQISHFVSHSSLLTLSSVSAPQATAGADNDWTRLRQAACGS</sequence>
<keyword evidence="2" id="KW-1185">Reference proteome</keyword>
<evidence type="ECO:0000313" key="2">
    <source>
        <dbReference type="Proteomes" id="UP000091857"/>
    </source>
</evidence>
<dbReference type="Proteomes" id="UP000091857">
    <property type="component" value="Chromosome 7"/>
</dbReference>
<organism evidence="1 2">
    <name type="scientific">Manihot esculenta</name>
    <name type="common">Cassava</name>
    <name type="synonym">Jatropha manihot</name>
    <dbReference type="NCBI Taxonomy" id="3983"/>
    <lineage>
        <taxon>Eukaryota</taxon>
        <taxon>Viridiplantae</taxon>
        <taxon>Streptophyta</taxon>
        <taxon>Embryophyta</taxon>
        <taxon>Tracheophyta</taxon>
        <taxon>Spermatophyta</taxon>
        <taxon>Magnoliopsida</taxon>
        <taxon>eudicotyledons</taxon>
        <taxon>Gunneridae</taxon>
        <taxon>Pentapetalae</taxon>
        <taxon>rosids</taxon>
        <taxon>fabids</taxon>
        <taxon>Malpighiales</taxon>
        <taxon>Euphorbiaceae</taxon>
        <taxon>Crotonoideae</taxon>
        <taxon>Manihoteae</taxon>
        <taxon>Manihot</taxon>
    </lineage>
</organism>
<evidence type="ECO:0000313" key="1">
    <source>
        <dbReference type="EMBL" id="KAG8650741.1"/>
    </source>
</evidence>
<name>A0ACB7HIS6_MANES</name>
<protein>
    <submittedName>
        <fullName evidence="1">Uncharacterized protein</fullName>
    </submittedName>
</protein>
<accession>A0ACB7HIS6</accession>
<gene>
    <name evidence="1" type="ORF">MANES_07G071501v8</name>
</gene>
<proteinExistence type="predicted"/>
<dbReference type="EMBL" id="CM004393">
    <property type="protein sequence ID" value="KAG8650741.1"/>
    <property type="molecule type" value="Genomic_DNA"/>
</dbReference>
<reference evidence="2" key="1">
    <citation type="journal article" date="2016" name="Nat. Biotechnol.">
        <title>Sequencing wild and cultivated cassava and related species reveals extensive interspecific hybridization and genetic diversity.</title>
        <authorList>
            <person name="Bredeson J.V."/>
            <person name="Lyons J.B."/>
            <person name="Prochnik S.E."/>
            <person name="Wu G.A."/>
            <person name="Ha C.M."/>
            <person name="Edsinger-Gonzales E."/>
            <person name="Grimwood J."/>
            <person name="Schmutz J."/>
            <person name="Rabbi I.Y."/>
            <person name="Egesi C."/>
            <person name="Nauluvula P."/>
            <person name="Lebot V."/>
            <person name="Ndunguru J."/>
            <person name="Mkamilo G."/>
            <person name="Bart R.S."/>
            <person name="Setter T.L."/>
            <person name="Gleadow R.M."/>
            <person name="Kulakow P."/>
            <person name="Ferguson M.E."/>
            <person name="Rounsley S."/>
            <person name="Rokhsar D.S."/>
        </authorList>
    </citation>
    <scope>NUCLEOTIDE SEQUENCE [LARGE SCALE GENOMIC DNA]</scope>
    <source>
        <strain evidence="2">cv. AM560-2</strain>
    </source>
</reference>
<comment type="caution">
    <text evidence="1">The sequence shown here is derived from an EMBL/GenBank/DDBJ whole genome shotgun (WGS) entry which is preliminary data.</text>
</comment>